<comment type="caution">
    <text evidence="1">The sequence shown here is derived from an EMBL/GenBank/DDBJ whole genome shotgun (WGS) entry which is preliminary data.</text>
</comment>
<reference evidence="1" key="2">
    <citation type="journal article" date="2014" name="Int. J. Syst. Evol. Microbiol.">
        <title>Complete genome sequence of Corynebacterium casei LMG S-19264T (=DSM 44701T), isolated from a smear-ripened cheese.</title>
        <authorList>
            <consortium name="US DOE Joint Genome Institute (JGI-PGF)"/>
            <person name="Walter F."/>
            <person name="Albersmeier A."/>
            <person name="Kalinowski J."/>
            <person name="Ruckert C."/>
        </authorList>
    </citation>
    <scope>NUCLEOTIDE SEQUENCE</scope>
    <source>
        <strain evidence="1">CGMCC 1.8885</strain>
    </source>
</reference>
<organism evidence="1 4">
    <name type="scientific">Deinococcus wulumuqiensis</name>
    <dbReference type="NCBI Taxonomy" id="980427"/>
    <lineage>
        <taxon>Bacteria</taxon>
        <taxon>Thermotogati</taxon>
        <taxon>Deinococcota</taxon>
        <taxon>Deinococci</taxon>
        <taxon>Deinococcales</taxon>
        <taxon>Deinococcaceae</taxon>
        <taxon>Deinococcus</taxon>
    </lineage>
</organism>
<sequence length="130" mass="14659">MPYKVFDSPGILRDAQSHFPYADEVVAEHKPGSIGHTALMQVLRSPEQAATFSAYAWAYRDAATPFQEREYLGGMQAVCLMLTLNWHFPVSRPRLTRRAMQALYEAATGIETQLPEPDQVMEEPGKTLLF</sequence>
<evidence type="ECO:0000313" key="1">
    <source>
        <dbReference type="EMBL" id="GGI88203.1"/>
    </source>
</evidence>
<protein>
    <submittedName>
        <fullName evidence="1">Uncharacterized protein</fullName>
    </submittedName>
</protein>
<dbReference type="Proteomes" id="UP000630135">
    <property type="component" value="Unassembled WGS sequence"/>
</dbReference>
<dbReference type="GeneID" id="59166896"/>
<dbReference type="Proteomes" id="UP000652720">
    <property type="component" value="Unassembled WGS sequence"/>
</dbReference>
<evidence type="ECO:0000313" key="3">
    <source>
        <dbReference type="Proteomes" id="UP000630135"/>
    </source>
</evidence>
<evidence type="ECO:0000313" key="4">
    <source>
        <dbReference type="Proteomes" id="UP000652720"/>
    </source>
</evidence>
<evidence type="ECO:0000313" key="2">
    <source>
        <dbReference type="EMBL" id="GGP30331.1"/>
    </source>
</evidence>
<dbReference type="EMBL" id="BMLZ01000024">
    <property type="protein sequence ID" value="GGP30331.1"/>
    <property type="molecule type" value="Genomic_DNA"/>
</dbReference>
<keyword evidence="3" id="KW-1185">Reference proteome</keyword>
<proteinExistence type="predicted"/>
<dbReference type="RefSeq" id="WP_017871955.1">
    <property type="nucleotide sequence ID" value="NZ_BMLZ01000024.1"/>
</dbReference>
<gene>
    <name evidence="2" type="ORF">GCM10008021_19820</name>
    <name evidence="1" type="ORF">GCM10010914_23240</name>
</gene>
<name>A0AAV4K6R7_9DEIO</name>
<dbReference type="AlphaFoldDB" id="A0AAV4K6R7"/>
<reference evidence="3" key="3">
    <citation type="journal article" date="2019" name="Int. J. Syst. Evol. Microbiol.">
        <title>The Global Catalogue of Microorganisms (GCM) 10K type strain sequencing project: providing services to taxonomists for standard genome sequencing and annotation.</title>
        <authorList>
            <consortium name="The Broad Institute Genomics Platform"/>
            <consortium name="The Broad Institute Genome Sequencing Center for Infectious Disease"/>
            <person name="Wu L."/>
            <person name="Ma J."/>
        </authorList>
    </citation>
    <scope>NUCLEOTIDE SEQUENCE [LARGE SCALE GENOMIC DNA]</scope>
    <source>
        <strain evidence="3">CGMCC 1.8884</strain>
    </source>
</reference>
<accession>A0AAV4K6R7</accession>
<dbReference type="EMBL" id="BMMA01000024">
    <property type="protein sequence ID" value="GGI88203.1"/>
    <property type="molecule type" value="Genomic_DNA"/>
</dbReference>
<reference evidence="2" key="1">
    <citation type="journal article" date="2014" name="Int. J. Syst. Evol. Microbiol.">
        <title>Complete genome of a new Firmicutes species belonging to the dominant human colonic microbiota ('Ruminococcus bicirculans') reveals two chromosomes and a selective capacity to utilize plant glucans.</title>
        <authorList>
            <consortium name="NISC Comparative Sequencing Program"/>
            <person name="Wegmann U."/>
            <person name="Louis P."/>
            <person name="Goesmann A."/>
            <person name="Henrissat B."/>
            <person name="Duncan S.H."/>
            <person name="Flint H.J."/>
        </authorList>
    </citation>
    <scope>NUCLEOTIDE SEQUENCE</scope>
    <source>
        <strain evidence="2">CGMCC 1.8884</strain>
    </source>
</reference>
<reference evidence="1" key="4">
    <citation type="submission" date="2023-08" db="EMBL/GenBank/DDBJ databases">
        <authorList>
            <person name="Sun Q."/>
            <person name="Zhou Y."/>
        </authorList>
    </citation>
    <scope>NUCLEOTIDE SEQUENCE</scope>
    <source>
        <strain evidence="2">CGMCC 1.8884</strain>
        <strain evidence="1">CGMCC 1.8885</strain>
    </source>
</reference>